<accession>A0A2G8KAP1</accession>
<dbReference type="Pfam" id="PF07647">
    <property type="entry name" value="SAM_2"/>
    <property type="match status" value="1"/>
</dbReference>
<feature type="compositionally biased region" description="Basic and acidic residues" evidence="3">
    <location>
        <begin position="431"/>
        <end position="441"/>
    </location>
</feature>
<feature type="compositionally biased region" description="Polar residues" evidence="3">
    <location>
        <begin position="131"/>
        <end position="145"/>
    </location>
</feature>
<dbReference type="GO" id="GO:0019722">
    <property type="term" value="P:calcium-mediated signaling"/>
    <property type="evidence" value="ECO:0007669"/>
    <property type="project" value="TreeGrafter"/>
</dbReference>
<keyword evidence="1" id="KW-0597">Phosphoprotein</keyword>
<dbReference type="CDD" id="cd09512">
    <property type="entry name" value="SAM_Neurabin-like"/>
    <property type="match status" value="1"/>
</dbReference>
<dbReference type="InterPro" id="IPR043446">
    <property type="entry name" value="Neurabin-like"/>
</dbReference>
<protein>
    <submittedName>
        <fullName evidence="5">Putative neurabin-1 isoform X6</fullName>
    </submittedName>
</protein>
<dbReference type="SUPFAM" id="SSF47769">
    <property type="entry name" value="SAM/Pointed domain"/>
    <property type="match status" value="1"/>
</dbReference>
<dbReference type="Gene3D" id="1.10.150.50">
    <property type="entry name" value="Transcription Factor, Ets-1"/>
    <property type="match status" value="1"/>
</dbReference>
<name>A0A2G8KAP1_STIJA</name>
<evidence type="ECO:0000256" key="1">
    <source>
        <dbReference type="ARBA" id="ARBA00022553"/>
    </source>
</evidence>
<reference evidence="5 6" key="1">
    <citation type="journal article" date="2017" name="PLoS Biol.">
        <title>The sea cucumber genome provides insights into morphological evolution and visceral regeneration.</title>
        <authorList>
            <person name="Zhang X."/>
            <person name="Sun L."/>
            <person name="Yuan J."/>
            <person name="Sun Y."/>
            <person name="Gao Y."/>
            <person name="Zhang L."/>
            <person name="Li S."/>
            <person name="Dai H."/>
            <person name="Hamel J.F."/>
            <person name="Liu C."/>
            <person name="Yu Y."/>
            <person name="Liu S."/>
            <person name="Lin W."/>
            <person name="Guo K."/>
            <person name="Jin S."/>
            <person name="Xu P."/>
            <person name="Storey K.B."/>
            <person name="Huan P."/>
            <person name="Zhang T."/>
            <person name="Zhou Y."/>
            <person name="Zhang J."/>
            <person name="Lin C."/>
            <person name="Li X."/>
            <person name="Xing L."/>
            <person name="Huo D."/>
            <person name="Sun M."/>
            <person name="Wang L."/>
            <person name="Mercier A."/>
            <person name="Li F."/>
            <person name="Yang H."/>
            <person name="Xiang J."/>
        </authorList>
    </citation>
    <scope>NUCLEOTIDE SEQUENCE [LARGE SCALE GENOMIC DNA]</scope>
    <source>
        <strain evidence="5">Shaxun</strain>
        <tissue evidence="5">Muscle</tissue>
    </source>
</reference>
<gene>
    <name evidence="5" type="ORF">BSL78_18106</name>
</gene>
<dbReference type="STRING" id="307972.A0A2G8KAP1"/>
<keyword evidence="6" id="KW-1185">Reference proteome</keyword>
<dbReference type="GO" id="GO:0031175">
    <property type="term" value="P:neuron projection development"/>
    <property type="evidence" value="ECO:0007669"/>
    <property type="project" value="TreeGrafter"/>
</dbReference>
<dbReference type="SMART" id="SM00454">
    <property type="entry name" value="SAM"/>
    <property type="match status" value="1"/>
</dbReference>
<dbReference type="PROSITE" id="PS50105">
    <property type="entry name" value="SAM_DOMAIN"/>
    <property type="match status" value="1"/>
</dbReference>
<evidence type="ECO:0000256" key="3">
    <source>
        <dbReference type="SAM" id="MobiDB-lite"/>
    </source>
</evidence>
<feature type="region of interest" description="Disordered" evidence="3">
    <location>
        <begin position="19"/>
        <end position="149"/>
    </location>
</feature>
<dbReference type="InterPro" id="IPR013761">
    <property type="entry name" value="SAM/pointed_sf"/>
</dbReference>
<evidence type="ECO:0000313" key="5">
    <source>
        <dbReference type="EMBL" id="PIK45050.1"/>
    </source>
</evidence>
<dbReference type="GO" id="GO:0014069">
    <property type="term" value="C:postsynaptic density"/>
    <property type="evidence" value="ECO:0007669"/>
    <property type="project" value="TreeGrafter"/>
</dbReference>
<dbReference type="EMBL" id="MRZV01000738">
    <property type="protein sequence ID" value="PIK45050.1"/>
    <property type="molecule type" value="Genomic_DNA"/>
</dbReference>
<comment type="caution">
    <text evidence="5">The sequence shown here is derived from an EMBL/GenBank/DDBJ whole genome shotgun (WGS) entry which is preliminary data.</text>
</comment>
<feature type="region of interest" description="Disordered" evidence="3">
    <location>
        <begin position="181"/>
        <end position="335"/>
    </location>
</feature>
<feature type="compositionally biased region" description="Low complexity" evidence="3">
    <location>
        <begin position="256"/>
        <end position="299"/>
    </location>
</feature>
<evidence type="ECO:0000313" key="6">
    <source>
        <dbReference type="Proteomes" id="UP000230750"/>
    </source>
</evidence>
<feature type="compositionally biased region" description="Basic and acidic residues" evidence="3">
    <location>
        <begin position="196"/>
        <end position="212"/>
    </location>
</feature>
<dbReference type="GO" id="GO:0007015">
    <property type="term" value="P:actin filament organization"/>
    <property type="evidence" value="ECO:0007669"/>
    <property type="project" value="TreeGrafter"/>
</dbReference>
<dbReference type="GO" id="GO:0030425">
    <property type="term" value="C:dendrite"/>
    <property type="evidence" value="ECO:0007669"/>
    <property type="project" value="TreeGrafter"/>
</dbReference>
<feature type="compositionally biased region" description="Basic residues" evidence="3">
    <location>
        <begin position="442"/>
        <end position="451"/>
    </location>
</feature>
<dbReference type="Proteomes" id="UP000230750">
    <property type="component" value="Unassembled WGS sequence"/>
</dbReference>
<keyword evidence="2" id="KW-0175">Coiled coil</keyword>
<dbReference type="InterPro" id="IPR001660">
    <property type="entry name" value="SAM"/>
</dbReference>
<dbReference type="GO" id="GO:0005737">
    <property type="term" value="C:cytoplasm"/>
    <property type="evidence" value="ECO:0007669"/>
    <property type="project" value="TreeGrafter"/>
</dbReference>
<evidence type="ECO:0000259" key="4">
    <source>
        <dbReference type="PROSITE" id="PS50105"/>
    </source>
</evidence>
<organism evidence="5 6">
    <name type="scientific">Stichopus japonicus</name>
    <name type="common">Sea cucumber</name>
    <dbReference type="NCBI Taxonomy" id="307972"/>
    <lineage>
        <taxon>Eukaryota</taxon>
        <taxon>Metazoa</taxon>
        <taxon>Echinodermata</taxon>
        <taxon>Eleutherozoa</taxon>
        <taxon>Echinozoa</taxon>
        <taxon>Holothuroidea</taxon>
        <taxon>Aspidochirotacea</taxon>
        <taxon>Aspidochirotida</taxon>
        <taxon>Stichopodidae</taxon>
        <taxon>Apostichopus</taxon>
    </lineage>
</organism>
<evidence type="ECO:0000256" key="2">
    <source>
        <dbReference type="ARBA" id="ARBA00023054"/>
    </source>
</evidence>
<feature type="domain" description="SAM" evidence="4">
    <location>
        <begin position="360"/>
        <end position="404"/>
    </location>
</feature>
<feature type="region of interest" description="Disordered" evidence="3">
    <location>
        <begin position="431"/>
        <end position="451"/>
    </location>
</feature>
<feature type="compositionally biased region" description="Polar residues" evidence="3">
    <location>
        <begin position="239"/>
        <end position="255"/>
    </location>
</feature>
<sequence length="451" mass="49330">MFSIHQIQELERGLPITHKMTNGWSSARDIQEVQSSSPDTEDAPVAPIKDKDKREDEEEEDEDSDSDASGVAGSYSFGVDEPEGNVTSQDFELNSIPPTRPLDVSKEKSKIPLVTGEDSMLANRKPPSKQFLETRSSPRSSQSDGTVVEVPVTSVSANAIYKQPRKQPNSALTAGIKVLPDIPLTGRTKFSSPDSDQDRVEKTGEEEVERSMSDQSINRGQRSDLPPAMPILHHDSDFPTPSDTSLGSRELLQNESTSQPSGSSLSQTPPSEDSTSAGKGKSSLSSSGESSSPGKNGSSEVNMKLSGDLGGSSGDMFSLMPGSEIGGKKKGKKKYNIAAATPKEETKKSYYIDDRPVDEWNTTHVSQWLMGSNLEQYITLFTAEGVNGPVLMQIETAQLKQFGIPLNDQKIFKKKLKDLKTMVEKERKALIKEQKNREKQQKKAAKKMFQA</sequence>
<dbReference type="PANTHER" id="PTHR16154">
    <property type="entry name" value="NEURABIN"/>
    <property type="match status" value="1"/>
</dbReference>
<dbReference type="GO" id="GO:0051015">
    <property type="term" value="F:actin filament binding"/>
    <property type="evidence" value="ECO:0007669"/>
    <property type="project" value="TreeGrafter"/>
</dbReference>
<dbReference type="OrthoDB" id="62701at2759"/>
<proteinExistence type="predicted"/>
<dbReference type="AlphaFoldDB" id="A0A2G8KAP1"/>
<feature type="compositionally biased region" description="Acidic residues" evidence="3">
    <location>
        <begin position="55"/>
        <end position="66"/>
    </location>
</feature>
<dbReference type="GO" id="GO:0015629">
    <property type="term" value="C:actin cytoskeleton"/>
    <property type="evidence" value="ECO:0007669"/>
    <property type="project" value="TreeGrafter"/>
</dbReference>
<dbReference type="PANTHER" id="PTHR16154:SF6">
    <property type="entry name" value="SPINOPHILIN, ISOFORM J"/>
    <property type="match status" value="1"/>
</dbReference>